<gene>
    <name evidence="2" type="ORF">CJ030_MR6G029303</name>
</gene>
<sequence>MAMSSKDRSSKSLCEKSMKMVANIIRLSFFSIARMSLGAGGHPAAVGRNLEHVTRVRETVKIDDNNSMPSQSPGSRRSQQPQSSSRLSYLIEPDEKDDYSQVIREELGVDGRASAYIRRVHEKNRSNYDAAKLSPLILPSSREVLLN</sequence>
<comment type="caution">
    <text evidence="2">The sequence shown here is derived from an EMBL/GenBank/DDBJ whole genome shotgun (WGS) entry which is preliminary data.</text>
</comment>
<dbReference type="OrthoDB" id="1916329at2759"/>
<evidence type="ECO:0000256" key="1">
    <source>
        <dbReference type="SAM" id="MobiDB-lite"/>
    </source>
</evidence>
<feature type="region of interest" description="Disordered" evidence="1">
    <location>
        <begin position="59"/>
        <end position="86"/>
    </location>
</feature>
<evidence type="ECO:0000313" key="2">
    <source>
        <dbReference type="EMBL" id="KAB1209913.1"/>
    </source>
</evidence>
<name>A0A6A1VAY9_9ROSI</name>
<dbReference type="AlphaFoldDB" id="A0A6A1VAY9"/>
<dbReference type="EMBL" id="RXIC02000024">
    <property type="protein sequence ID" value="KAB1209913.1"/>
    <property type="molecule type" value="Genomic_DNA"/>
</dbReference>
<dbReference type="Proteomes" id="UP000516437">
    <property type="component" value="Chromosome 6"/>
</dbReference>
<protein>
    <submittedName>
        <fullName evidence="2">Uncharacterized protein</fullName>
    </submittedName>
</protein>
<accession>A0A6A1VAY9</accession>
<feature type="compositionally biased region" description="Low complexity" evidence="1">
    <location>
        <begin position="67"/>
        <end position="86"/>
    </location>
</feature>
<organism evidence="2 3">
    <name type="scientific">Morella rubra</name>
    <name type="common">Chinese bayberry</name>
    <dbReference type="NCBI Taxonomy" id="262757"/>
    <lineage>
        <taxon>Eukaryota</taxon>
        <taxon>Viridiplantae</taxon>
        <taxon>Streptophyta</taxon>
        <taxon>Embryophyta</taxon>
        <taxon>Tracheophyta</taxon>
        <taxon>Spermatophyta</taxon>
        <taxon>Magnoliopsida</taxon>
        <taxon>eudicotyledons</taxon>
        <taxon>Gunneridae</taxon>
        <taxon>Pentapetalae</taxon>
        <taxon>rosids</taxon>
        <taxon>fabids</taxon>
        <taxon>Fagales</taxon>
        <taxon>Myricaceae</taxon>
        <taxon>Morella</taxon>
    </lineage>
</organism>
<reference evidence="2 3" key="1">
    <citation type="journal article" date="2019" name="Plant Biotechnol. J.">
        <title>The red bayberry genome and genetic basis of sex determination.</title>
        <authorList>
            <person name="Jia H.M."/>
            <person name="Jia H.J."/>
            <person name="Cai Q.L."/>
            <person name="Wang Y."/>
            <person name="Zhao H.B."/>
            <person name="Yang W.F."/>
            <person name="Wang G.Y."/>
            <person name="Li Y.H."/>
            <person name="Zhan D.L."/>
            <person name="Shen Y.T."/>
            <person name="Niu Q.F."/>
            <person name="Chang L."/>
            <person name="Qiu J."/>
            <person name="Zhao L."/>
            <person name="Xie H.B."/>
            <person name="Fu W.Y."/>
            <person name="Jin J."/>
            <person name="Li X.W."/>
            <person name="Jiao Y."/>
            <person name="Zhou C.C."/>
            <person name="Tu T."/>
            <person name="Chai C.Y."/>
            <person name="Gao J.L."/>
            <person name="Fan L.J."/>
            <person name="van de Weg E."/>
            <person name="Wang J.Y."/>
            <person name="Gao Z.S."/>
        </authorList>
    </citation>
    <scope>NUCLEOTIDE SEQUENCE [LARGE SCALE GENOMIC DNA]</scope>
    <source>
        <tissue evidence="2">Leaves</tissue>
    </source>
</reference>
<keyword evidence="3" id="KW-1185">Reference proteome</keyword>
<proteinExistence type="predicted"/>
<evidence type="ECO:0000313" key="3">
    <source>
        <dbReference type="Proteomes" id="UP000516437"/>
    </source>
</evidence>